<feature type="compositionally biased region" description="Polar residues" evidence="1">
    <location>
        <begin position="150"/>
        <end position="167"/>
    </location>
</feature>
<feature type="transmembrane region" description="Helical" evidence="2">
    <location>
        <begin position="659"/>
        <end position="681"/>
    </location>
</feature>
<feature type="region of interest" description="Disordered" evidence="1">
    <location>
        <begin position="17"/>
        <end position="197"/>
    </location>
</feature>
<evidence type="ECO:0000256" key="2">
    <source>
        <dbReference type="SAM" id="Phobius"/>
    </source>
</evidence>
<protein>
    <recommendedName>
        <fullName evidence="6">Transmembrane protein</fullName>
    </recommendedName>
</protein>
<feature type="compositionally biased region" description="Polar residues" evidence="1">
    <location>
        <begin position="94"/>
        <end position="107"/>
    </location>
</feature>
<feature type="signal peptide" evidence="3">
    <location>
        <begin position="1"/>
        <end position="20"/>
    </location>
</feature>
<feature type="compositionally biased region" description="Polar residues" evidence="1">
    <location>
        <begin position="29"/>
        <end position="49"/>
    </location>
</feature>
<evidence type="ECO:0008006" key="6">
    <source>
        <dbReference type="Google" id="ProtNLM"/>
    </source>
</evidence>
<gene>
    <name evidence="4" type="ORF">RB653_009000</name>
</gene>
<comment type="caution">
    <text evidence="4">The sequence shown here is derived from an EMBL/GenBank/DDBJ whole genome shotgun (WGS) entry which is preliminary data.</text>
</comment>
<feature type="transmembrane region" description="Helical" evidence="2">
    <location>
        <begin position="422"/>
        <end position="441"/>
    </location>
</feature>
<feature type="chain" id="PRO_5042946306" description="Transmembrane protein" evidence="3">
    <location>
        <begin position="21"/>
        <end position="734"/>
    </location>
</feature>
<evidence type="ECO:0000256" key="1">
    <source>
        <dbReference type="SAM" id="MobiDB-lite"/>
    </source>
</evidence>
<feature type="transmembrane region" description="Helical" evidence="2">
    <location>
        <begin position="702"/>
        <end position="724"/>
    </location>
</feature>
<dbReference type="EMBL" id="JAVFKY010000003">
    <property type="protein sequence ID" value="KAK5579319.1"/>
    <property type="molecule type" value="Genomic_DNA"/>
</dbReference>
<dbReference type="Proteomes" id="UP001344447">
    <property type="component" value="Unassembled WGS sequence"/>
</dbReference>
<feature type="compositionally biased region" description="Polar residues" evidence="1">
    <location>
        <begin position="268"/>
        <end position="278"/>
    </location>
</feature>
<evidence type="ECO:0000313" key="5">
    <source>
        <dbReference type="Proteomes" id="UP001344447"/>
    </source>
</evidence>
<organism evidence="4 5">
    <name type="scientific">Dictyostelium firmibasis</name>
    <dbReference type="NCBI Taxonomy" id="79012"/>
    <lineage>
        <taxon>Eukaryota</taxon>
        <taxon>Amoebozoa</taxon>
        <taxon>Evosea</taxon>
        <taxon>Eumycetozoa</taxon>
        <taxon>Dictyostelia</taxon>
        <taxon>Dictyosteliales</taxon>
        <taxon>Dictyosteliaceae</taxon>
        <taxon>Dictyostelium</taxon>
    </lineage>
</organism>
<evidence type="ECO:0000313" key="4">
    <source>
        <dbReference type="EMBL" id="KAK5579319.1"/>
    </source>
</evidence>
<feature type="compositionally biased region" description="Low complexity" evidence="1">
    <location>
        <begin position="121"/>
        <end position="143"/>
    </location>
</feature>
<feature type="compositionally biased region" description="Low complexity" evidence="1">
    <location>
        <begin position="168"/>
        <end position="190"/>
    </location>
</feature>
<dbReference type="AlphaFoldDB" id="A0AAN7YPR4"/>
<reference evidence="4 5" key="1">
    <citation type="submission" date="2023-11" db="EMBL/GenBank/DDBJ databases">
        <title>Dfirmibasis_genome.</title>
        <authorList>
            <person name="Edelbroek B."/>
            <person name="Kjellin J."/>
            <person name="Jerlstrom-Hultqvist J."/>
            <person name="Soderbom F."/>
        </authorList>
    </citation>
    <scope>NUCLEOTIDE SEQUENCE [LARGE SCALE GENOMIC DNA]</scope>
    <source>
        <strain evidence="4 5">TNS-C-14</strain>
    </source>
</reference>
<feature type="compositionally biased region" description="Low complexity" evidence="1">
    <location>
        <begin position="65"/>
        <end position="82"/>
    </location>
</feature>
<accession>A0AAN7YPR4</accession>
<feature type="transmembrane region" description="Helical" evidence="2">
    <location>
        <begin position="453"/>
        <end position="472"/>
    </location>
</feature>
<keyword evidence="2" id="KW-0472">Membrane</keyword>
<feature type="transmembrane region" description="Helical" evidence="2">
    <location>
        <begin position="387"/>
        <end position="410"/>
    </location>
</feature>
<sequence>MATTLFSLLDLLASRFRSDSQEGQEDSQGENTSALSIQVSESEPQSQPRSRSHTEVSRPPGLPTHNNNSNSNNNNNNNNNNHHPNRVRPPNRSPIQSRQQRSHTTALDPNLQPGVSVGTDLNLLSPQSRQQRSGSQLRPNNVNRDVRRNSTSLPRRPLSTNLQPINNTTTTSTTTTPTTSATITTNKTETPINPTIDVPTIPIDSKETESPQQPIILQVPSIELPPTDDTNLEKEKIGPPPVPNFNTPSNLLNTSYAAGTVLVSPPLFTSNDPINSSKDGIELGGYGDGEEDGYDGEEEYEEYDDADRDDEQNPNKEDIEQPIEALEEKKEPAPPFSHKEFVRVFGTYFLKILGLTVAISIMAVGYACYEIFLGCRYIDTSSVYWPYWAIITHSISRTILNFALCMFPYFLLLTFFGFRDTIVPLIVGLISSAGASTWAIYNTVNELLDQTLALLPSYFFFVVALVISSHYMGRKINNPTFRHLFMGQFALAAVVLVLYDFAILPWYVKTSSINKSVVRILIHPGLCAIGLFVARACSSRIKPKTPGTNVFPVLIFMWFSTYYGRFFNSNMSLLFMSGTMAIVSLTELLWRTTLRPRDKKIMNAICGFCFKRRLSHSQNFDKIYRDFLRHEQLYENTSILTSCFVYIAFYNVFDKSQLDYATLFASMAIQFSFEWVTDIISMYIETRVYKIEALHWKNPPKYFYFMLLYTFFLGMSYSTSRIILLGEGKWFNQS</sequence>
<feature type="transmembrane region" description="Helical" evidence="2">
    <location>
        <begin position="484"/>
        <end position="508"/>
    </location>
</feature>
<keyword evidence="2" id="KW-0812">Transmembrane</keyword>
<name>A0AAN7YPR4_9MYCE</name>
<proteinExistence type="predicted"/>
<feature type="transmembrane region" description="Helical" evidence="2">
    <location>
        <begin position="348"/>
        <end position="367"/>
    </location>
</feature>
<feature type="transmembrane region" description="Helical" evidence="2">
    <location>
        <begin position="573"/>
        <end position="590"/>
    </location>
</feature>
<evidence type="ECO:0000256" key="3">
    <source>
        <dbReference type="SAM" id="SignalP"/>
    </source>
</evidence>
<feature type="compositionally biased region" description="Acidic residues" evidence="1">
    <location>
        <begin position="288"/>
        <end position="310"/>
    </location>
</feature>
<feature type="transmembrane region" description="Helical" evidence="2">
    <location>
        <begin position="633"/>
        <end position="653"/>
    </location>
</feature>
<keyword evidence="2" id="KW-1133">Transmembrane helix</keyword>
<feature type="transmembrane region" description="Helical" evidence="2">
    <location>
        <begin position="550"/>
        <end position="567"/>
    </location>
</feature>
<keyword evidence="5" id="KW-1185">Reference proteome</keyword>
<keyword evidence="3" id="KW-0732">Signal</keyword>
<feature type="region of interest" description="Disordered" evidence="1">
    <location>
        <begin position="268"/>
        <end position="315"/>
    </location>
</feature>